<dbReference type="EMBL" id="FQVU01000002">
    <property type="protein sequence ID" value="SHG11360.1"/>
    <property type="molecule type" value="Genomic_DNA"/>
</dbReference>
<dbReference type="Proteomes" id="UP000186132">
    <property type="component" value="Unassembled WGS sequence"/>
</dbReference>
<keyword evidence="2" id="KW-1133">Transmembrane helix</keyword>
<keyword evidence="4" id="KW-1185">Reference proteome</keyword>
<sequence length="335" mass="34462">MTASDPASEPASDPAAAPVPTAPPRRRRGFWAAVLAATALTAAGVAVAVHGWVATDGPAGAVRGYFDALSRADAAAALAYGDIPAGPRTFLTGDALRAAQRTAAIEDVDVRSSEQTGDRARVRVAYTLAFARHPLPVTATVGVHRTGDGWRLDHVAVATQVQLVQAGERATLAGVAVPAGTTLLFPGAVPVAFDTPYLRADPANDDVPVDAGATTQVLVDVTAAGRTAAVAALRAALARCLRAGADLRCPLPTERYVPGSLRGTVSSGLSGTDVDVAASDAGMLEIKTTVAVRGGFSRLEFDNTVTKRSGTTFRMAVAAHAYAVPPLRLQWDRPT</sequence>
<organism evidence="3 4">
    <name type="scientific">Jatrophihabitans endophyticus</name>
    <dbReference type="NCBI Taxonomy" id="1206085"/>
    <lineage>
        <taxon>Bacteria</taxon>
        <taxon>Bacillati</taxon>
        <taxon>Actinomycetota</taxon>
        <taxon>Actinomycetes</taxon>
        <taxon>Jatrophihabitantales</taxon>
        <taxon>Jatrophihabitantaceae</taxon>
        <taxon>Jatrophihabitans</taxon>
    </lineage>
</organism>
<evidence type="ECO:0000256" key="2">
    <source>
        <dbReference type="SAM" id="Phobius"/>
    </source>
</evidence>
<accession>A0A1M5H5S5</accession>
<keyword evidence="2" id="KW-0472">Membrane</keyword>
<dbReference type="RefSeq" id="WP_143168035.1">
    <property type="nucleotide sequence ID" value="NZ_FQVU01000002.1"/>
</dbReference>
<feature type="transmembrane region" description="Helical" evidence="2">
    <location>
        <begin position="30"/>
        <end position="53"/>
    </location>
</feature>
<reference evidence="3 4" key="1">
    <citation type="submission" date="2016-11" db="EMBL/GenBank/DDBJ databases">
        <authorList>
            <person name="Jaros S."/>
            <person name="Januszkiewicz K."/>
            <person name="Wedrychowicz H."/>
        </authorList>
    </citation>
    <scope>NUCLEOTIDE SEQUENCE [LARGE SCALE GENOMIC DNA]</scope>
    <source>
        <strain evidence="3 4">DSM 45627</strain>
    </source>
</reference>
<dbReference type="AlphaFoldDB" id="A0A1M5H5S5"/>
<evidence type="ECO:0000313" key="3">
    <source>
        <dbReference type="EMBL" id="SHG11360.1"/>
    </source>
</evidence>
<gene>
    <name evidence="3" type="ORF">SAMN05443575_1407</name>
</gene>
<dbReference type="STRING" id="1206085.SAMN05443575_1407"/>
<evidence type="ECO:0000256" key="1">
    <source>
        <dbReference type="SAM" id="MobiDB-lite"/>
    </source>
</evidence>
<feature type="region of interest" description="Disordered" evidence="1">
    <location>
        <begin position="1"/>
        <end position="23"/>
    </location>
</feature>
<proteinExistence type="predicted"/>
<feature type="compositionally biased region" description="Low complexity" evidence="1">
    <location>
        <begin position="1"/>
        <end position="19"/>
    </location>
</feature>
<evidence type="ECO:0000313" key="4">
    <source>
        <dbReference type="Proteomes" id="UP000186132"/>
    </source>
</evidence>
<protein>
    <submittedName>
        <fullName evidence="3">Uncharacterized protein</fullName>
    </submittedName>
</protein>
<name>A0A1M5H5S5_9ACTN</name>
<dbReference type="OrthoDB" id="5177493at2"/>
<keyword evidence="2" id="KW-0812">Transmembrane</keyword>